<name>A0A1U7CK87_9BACT</name>
<dbReference type="KEGG" id="pbor:BSF38_00737"/>
<evidence type="ECO:0000313" key="2">
    <source>
        <dbReference type="Proteomes" id="UP000186309"/>
    </source>
</evidence>
<dbReference type="STRING" id="1387353.BSF38_00737"/>
<evidence type="ECO:0000313" key="1">
    <source>
        <dbReference type="EMBL" id="APW59318.1"/>
    </source>
</evidence>
<proteinExistence type="predicted"/>
<organism evidence="1 2">
    <name type="scientific">Paludisphaera borealis</name>
    <dbReference type="NCBI Taxonomy" id="1387353"/>
    <lineage>
        <taxon>Bacteria</taxon>
        <taxon>Pseudomonadati</taxon>
        <taxon>Planctomycetota</taxon>
        <taxon>Planctomycetia</taxon>
        <taxon>Isosphaerales</taxon>
        <taxon>Isosphaeraceae</taxon>
        <taxon>Paludisphaera</taxon>
    </lineage>
</organism>
<dbReference type="Proteomes" id="UP000186309">
    <property type="component" value="Chromosome"/>
</dbReference>
<keyword evidence="2" id="KW-1185">Reference proteome</keyword>
<gene>
    <name evidence="1" type="ORF">BSF38_00737</name>
</gene>
<protein>
    <submittedName>
        <fullName evidence="1">Uncharacterized protein</fullName>
    </submittedName>
</protein>
<dbReference type="AlphaFoldDB" id="A0A1U7CK87"/>
<sequence length="67" mass="7658">MKPPLCKMLLWALLAAAFCVWEACSRLSPSRPRLPARDSARLRWRLASNREHTAHASIEELIEFVAI</sequence>
<accession>A0A1U7CK87</accession>
<dbReference type="EMBL" id="CP019082">
    <property type="protein sequence ID" value="APW59318.1"/>
    <property type="molecule type" value="Genomic_DNA"/>
</dbReference>
<reference evidence="2" key="1">
    <citation type="submission" date="2016-12" db="EMBL/GenBank/DDBJ databases">
        <title>Comparative genomics of four Isosphaeraceae planctomycetes: a common pool of plasmids and glycoside hydrolase genes.</title>
        <authorList>
            <person name="Ivanova A."/>
        </authorList>
    </citation>
    <scope>NUCLEOTIDE SEQUENCE [LARGE SCALE GENOMIC DNA]</scope>
    <source>
        <strain evidence="2">PX4</strain>
    </source>
</reference>